<dbReference type="Gene3D" id="1.10.10.10">
    <property type="entry name" value="Winged helix-like DNA-binding domain superfamily/Winged helix DNA-binding domain"/>
    <property type="match status" value="1"/>
</dbReference>
<evidence type="ECO:0000313" key="6">
    <source>
        <dbReference type="Proteomes" id="UP000601223"/>
    </source>
</evidence>
<dbReference type="InterPro" id="IPR036390">
    <property type="entry name" value="WH_DNA-bd_sf"/>
</dbReference>
<dbReference type="CDD" id="cd00090">
    <property type="entry name" value="HTH_ARSR"/>
    <property type="match status" value="1"/>
</dbReference>
<dbReference type="Proteomes" id="UP000601223">
    <property type="component" value="Unassembled WGS sequence"/>
</dbReference>
<name>A0A8J3NMX3_9ACTN</name>
<dbReference type="InterPro" id="IPR051011">
    <property type="entry name" value="Metal_resp_trans_reg"/>
</dbReference>
<dbReference type="SMART" id="SM00418">
    <property type="entry name" value="HTH_ARSR"/>
    <property type="match status" value="1"/>
</dbReference>
<reference evidence="5 6" key="1">
    <citation type="submission" date="2021-01" db="EMBL/GenBank/DDBJ databases">
        <title>Whole genome shotgun sequence of Catellatospora bangladeshensis NBRC 107357.</title>
        <authorList>
            <person name="Komaki H."/>
            <person name="Tamura T."/>
        </authorList>
    </citation>
    <scope>NUCLEOTIDE SEQUENCE [LARGE SCALE GENOMIC DNA]</scope>
    <source>
        <strain evidence="5 6">NBRC 107357</strain>
    </source>
</reference>
<dbReference type="GO" id="GO:0003700">
    <property type="term" value="F:DNA-binding transcription factor activity"/>
    <property type="evidence" value="ECO:0007669"/>
    <property type="project" value="InterPro"/>
</dbReference>
<sequence length="334" mass="35915">MFRIHFTQRDVSAVRILAEPAPLWEITLSCHMLAKRNEDPLLAGWHRTARGTLQQGLPLRDSVDLFIHLNWAHGDFPDLLTPGPAVAGVDDGLEVVARTPTRQLTQEVSTVGRQRGSLMTAARDLAAGRADAMGQLVTGMRDYFEAVIRPQWPAVTASFGADLDMRTRCLATGGVAAMLNGLHPSVRFDGSVLTITDYPGDRDLHLEGRGMVLVPSFFKRRTRPLTLIDPQLPPVLVYPVDRSAGMLAARQTEALSALLGRSRAAILELCAVGGSTTSIAAQLSQSPSTISEHLSVLRNAGLVASDRRGNAMLHRLRPLGTAMLEGQAPGGTAG</sequence>
<protein>
    <submittedName>
        <fullName evidence="5">Transcriptional regulator</fullName>
    </submittedName>
</protein>
<evidence type="ECO:0000256" key="3">
    <source>
        <dbReference type="ARBA" id="ARBA00023163"/>
    </source>
</evidence>
<dbReference type="PRINTS" id="PR00778">
    <property type="entry name" value="HTHARSR"/>
</dbReference>
<organism evidence="5 6">
    <name type="scientific">Catellatospora bangladeshensis</name>
    <dbReference type="NCBI Taxonomy" id="310355"/>
    <lineage>
        <taxon>Bacteria</taxon>
        <taxon>Bacillati</taxon>
        <taxon>Actinomycetota</taxon>
        <taxon>Actinomycetes</taxon>
        <taxon>Micromonosporales</taxon>
        <taxon>Micromonosporaceae</taxon>
        <taxon>Catellatospora</taxon>
    </lineage>
</organism>
<dbReference type="SUPFAM" id="SSF46785">
    <property type="entry name" value="Winged helix' DNA-binding domain"/>
    <property type="match status" value="1"/>
</dbReference>
<dbReference type="InterPro" id="IPR036388">
    <property type="entry name" value="WH-like_DNA-bd_sf"/>
</dbReference>
<dbReference type="RefSeq" id="WP_203757354.1">
    <property type="nucleotide sequence ID" value="NZ_BONF01000069.1"/>
</dbReference>
<gene>
    <name evidence="5" type="ORF">Cba03nite_77440</name>
</gene>
<accession>A0A8J3NMX3</accession>
<keyword evidence="6" id="KW-1185">Reference proteome</keyword>
<dbReference type="InterPro" id="IPR011991">
    <property type="entry name" value="ArsR-like_HTH"/>
</dbReference>
<dbReference type="GO" id="GO:0003677">
    <property type="term" value="F:DNA binding"/>
    <property type="evidence" value="ECO:0007669"/>
    <property type="project" value="UniProtKB-KW"/>
</dbReference>
<keyword evidence="1" id="KW-0805">Transcription regulation</keyword>
<dbReference type="AlphaFoldDB" id="A0A8J3NMX3"/>
<proteinExistence type="predicted"/>
<evidence type="ECO:0000256" key="1">
    <source>
        <dbReference type="ARBA" id="ARBA00023015"/>
    </source>
</evidence>
<dbReference type="PANTHER" id="PTHR43132:SF8">
    <property type="entry name" value="HTH-TYPE TRANSCRIPTIONAL REGULATOR KMTR"/>
    <property type="match status" value="1"/>
</dbReference>
<dbReference type="PANTHER" id="PTHR43132">
    <property type="entry name" value="ARSENICAL RESISTANCE OPERON REPRESSOR ARSR-RELATED"/>
    <property type="match status" value="1"/>
</dbReference>
<feature type="domain" description="HTH arsR-type" evidence="4">
    <location>
        <begin position="253"/>
        <end position="328"/>
    </location>
</feature>
<keyword evidence="3" id="KW-0804">Transcription</keyword>
<evidence type="ECO:0000259" key="4">
    <source>
        <dbReference type="SMART" id="SM00418"/>
    </source>
</evidence>
<evidence type="ECO:0000313" key="5">
    <source>
        <dbReference type="EMBL" id="GIF86395.1"/>
    </source>
</evidence>
<dbReference type="EMBL" id="BONF01000069">
    <property type="protein sequence ID" value="GIF86395.1"/>
    <property type="molecule type" value="Genomic_DNA"/>
</dbReference>
<keyword evidence="2" id="KW-0238">DNA-binding</keyword>
<dbReference type="Pfam" id="PF01022">
    <property type="entry name" value="HTH_5"/>
    <property type="match status" value="1"/>
</dbReference>
<comment type="caution">
    <text evidence="5">The sequence shown here is derived from an EMBL/GenBank/DDBJ whole genome shotgun (WGS) entry which is preliminary data.</text>
</comment>
<evidence type="ECO:0000256" key="2">
    <source>
        <dbReference type="ARBA" id="ARBA00023125"/>
    </source>
</evidence>
<dbReference type="InterPro" id="IPR001845">
    <property type="entry name" value="HTH_ArsR_DNA-bd_dom"/>
</dbReference>